<dbReference type="FunFam" id="3.30.830.10:FF:000039">
    <property type="entry name" value="Ubiquinol-cytochrome c reductase core subunit 2"/>
    <property type="match status" value="1"/>
</dbReference>
<dbReference type="OrthoDB" id="6369905at2759"/>
<evidence type="ECO:0000256" key="2">
    <source>
        <dbReference type="ARBA" id="ARBA00022946"/>
    </source>
</evidence>
<evidence type="ECO:0000313" key="5">
    <source>
        <dbReference type="Proteomes" id="UP000749559"/>
    </source>
</evidence>
<name>A0A8J1XXB6_OWEFU</name>
<dbReference type="InterPro" id="IPR011765">
    <property type="entry name" value="Pept_M16_N"/>
</dbReference>
<sequence>MKASSRPVVSALRRRLFSAQAASQESATQPLQKQQAKVSKLPNGVTVASLENYSPVTRVAVVFGAGARNEPGNALGVTHCLRRAAFLTNATHTQFGITRNIQQLGASITCTSGRDTMTYTVEATRDNIEKTIPYLASVTTTPDVREWELNDLQACLEFDIASLKQSPSALTMEALHDAAYRGTLGRSLYAPSCMVGQFTPDTLEDYMRNFYTSERMSLVGLGIDHDTLVSYASQFNPTDGPGLATEKAFYRGGEIRMETRSDVVNAAVVTEGAGLGSKDLLALGALQRVMGCGDYLKWGSGSATSKVQQTATGITPLPVAVNCFNANYADSGVFGFFVTAKDTCVGKVLKGVAKQFSALTKSGVSQDDLNRAKAQLKASLMMSGEDPNAVIADLVNGSDMSEVAAAIDALTVADVSNVAKKVINGKPSMAAVGNLENVPYLDQVFN</sequence>
<dbReference type="PANTHER" id="PTHR11851:SF226">
    <property type="entry name" value="CYTOCHROME B-C1 COMPLEX SUBUNIT 2, MITOCHONDRIAL"/>
    <property type="match status" value="1"/>
</dbReference>
<keyword evidence="3" id="KW-0496">Mitochondrion</keyword>
<dbReference type="Pfam" id="PF00675">
    <property type="entry name" value="Peptidase_M16"/>
    <property type="match status" value="1"/>
</dbReference>
<keyword evidence="5" id="KW-1185">Reference proteome</keyword>
<reference evidence="4" key="1">
    <citation type="submission" date="2022-03" db="EMBL/GenBank/DDBJ databases">
        <authorList>
            <person name="Martin C."/>
        </authorList>
    </citation>
    <scope>NUCLEOTIDE SEQUENCE</scope>
</reference>
<dbReference type="GO" id="GO:0005739">
    <property type="term" value="C:mitochondrion"/>
    <property type="evidence" value="ECO:0007669"/>
    <property type="project" value="UniProtKB-SubCell"/>
</dbReference>
<evidence type="ECO:0000256" key="3">
    <source>
        <dbReference type="ARBA" id="ARBA00023128"/>
    </source>
</evidence>
<comment type="subcellular location">
    <subcellularLocation>
        <location evidence="1">Mitochondrion</location>
    </subcellularLocation>
</comment>
<gene>
    <name evidence="4" type="ORF">OFUS_LOCUS19394</name>
</gene>
<dbReference type="InterPro" id="IPR011249">
    <property type="entry name" value="Metalloenz_LuxS/M16"/>
</dbReference>
<dbReference type="Proteomes" id="UP000749559">
    <property type="component" value="Unassembled WGS sequence"/>
</dbReference>
<dbReference type="Gene3D" id="3.30.830.10">
    <property type="entry name" value="Metalloenzyme, LuxS/M16 peptidase-like"/>
    <property type="match status" value="2"/>
</dbReference>
<dbReference type="FunFam" id="3.30.830.10:FF:000021">
    <property type="entry name" value="Cytochrome b-c1 complex subunit 2"/>
    <property type="match status" value="1"/>
</dbReference>
<dbReference type="GO" id="GO:0016020">
    <property type="term" value="C:membrane"/>
    <property type="evidence" value="ECO:0007669"/>
    <property type="project" value="UniProtKB-ARBA"/>
</dbReference>
<organism evidence="4 5">
    <name type="scientific">Owenia fusiformis</name>
    <name type="common">Polychaete worm</name>
    <dbReference type="NCBI Taxonomy" id="6347"/>
    <lineage>
        <taxon>Eukaryota</taxon>
        <taxon>Metazoa</taxon>
        <taxon>Spiralia</taxon>
        <taxon>Lophotrochozoa</taxon>
        <taxon>Annelida</taxon>
        <taxon>Polychaeta</taxon>
        <taxon>Sedentaria</taxon>
        <taxon>Canalipalpata</taxon>
        <taxon>Sabellida</taxon>
        <taxon>Oweniida</taxon>
        <taxon>Oweniidae</taxon>
        <taxon>Owenia</taxon>
    </lineage>
</organism>
<accession>A0A8J1XXB6</accession>
<protein>
    <submittedName>
        <fullName evidence="4">Uncharacterized protein</fullName>
    </submittedName>
</protein>
<dbReference type="SUPFAM" id="SSF63411">
    <property type="entry name" value="LuxS/MPP-like metallohydrolase"/>
    <property type="match status" value="2"/>
</dbReference>
<dbReference type="AlphaFoldDB" id="A0A8J1XXB6"/>
<evidence type="ECO:0000256" key="1">
    <source>
        <dbReference type="ARBA" id="ARBA00004173"/>
    </source>
</evidence>
<dbReference type="GO" id="GO:0046872">
    <property type="term" value="F:metal ion binding"/>
    <property type="evidence" value="ECO:0007669"/>
    <property type="project" value="InterPro"/>
</dbReference>
<evidence type="ECO:0000313" key="4">
    <source>
        <dbReference type="EMBL" id="CAH1794749.1"/>
    </source>
</evidence>
<dbReference type="InterPro" id="IPR050361">
    <property type="entry name" value="MPP/UQCRC_Complex"/>
</dbReference>
<comment type="caution">
    <text evidence="4">The sequence shown here is derived from an EMBL/GenBank/DDBJ whole genome shotgun (WGS) entry which is preliminary data.</text>
</comment>
<dbReference type="InterPro" id="IPR007863">
    <property type="entry name" value="Peptidase_M16_C"/>
</dbReference>
<dbReference type="EMBL" id="CAIIXF020000009">
    <property type="protein sequence ID" value="CAH1794749.1"/>
    <property type="molecule type" value="Genomic_DNA"/>
</dbReference>
<proteinExistence type="predicted"/>
<keyword evidence="2" id="KW-0809">Transit peptide</keyword>
<dbReference type="PANTHER" id="PTHR11851">
    <property type="entry name" value="METALLOPROTEASE"/>
    <property type="match status" value="1"/>
</dbReference>
<dbReference type="Pfam" id="PF05193">
    <property type="entry name" value="Peptidase_M16_C"/>
    <property type="match status" value="1"/>
</dbReference>